<evidence type="ECO:0000313" key="2">
    <source>
        <dbReference type="Proteomes" id="UP000034471"/>
    </source>
</evidence>
<gene>
    <name evidence="1" type="ORF">US54_C0064G0013</name>
</gene>
<dbReference type="SUPFAM" id="SSF50118">
    <property type="entry name" value="Cell growth inhibitor/plasmid maintenance toxic component"/>
    <property type="match status" value="1"/>
</dbReference>
<dbReference type="Proteomes" id="UP000034471">
    <property type="component" value="Unassembled WGS sequence"/>
</dbReference>
<dbReference type="Pfam" id="PF02452">
    <property type="entry name" value="PemK_toxin"/>
    <property type="match status" value="1"/>
</dbReference>
<dbReference type="InterPro" id="IPR003477">
    <property type="entry name" value="PemK-like"/>
</dbReference>
<accession>A0A0G0HDA9</accession>
<comment type="caution">
    <text evidence="1">The sequence shown here is derived from an EMBL/GenBank/DDBJ whole genome shotgun (WGS) entry which is preliminary data.</text>
</comment>
<dbReference type="InterPro" id="IPR011067">
    <property type="entry name" value="Plasmid_toxin/cell-grow_inhib"/>
</dbReference>
<name>A0A0G0HDA9_9BACT</name>
<evidence type="ECO:0008006" key="3">
    <source>
        <dbReference type="Google" id="ProtNLM"/>
    </source>
</evidence>
<dbReference type="EMBL" id="LBTJ01000064">
    <property type="protein sequence ID" value="KKQ36545.1"/>
    <property type="molecule type" value="Genomic_DNA"/>
</dbReference>
<evidence type="ECO:0000313" key="1">
    <source>
        <dbReference type="EMBL" id="KKQ36545.1"/>
    </source>
</evidence>
<dbReference type="AlphaFoldDB" id="A0A0G0HDA9"/>
<proteinExistence type="predicted"/>
<dbReference type="GO" id="GO:0003677">
    <property type="term" value="F:DNA binding"/>
    <property type="evidence" value="ECO:0007669"/>
    <property type="project" value="InterPro"/>
</dbReference>
<dbReference type="Gene3D" id="2.30.30.110">
    <property type="match status" value="1"/>
</dbReference>
<dbReference type="STRING" id="1618481.US54_C0064G0013"/>
<organism evidence="1 2">
    <name type="scientific">Candidatus Roizmanbacteria bacterium GW2011_GWA2_37_7</name>
    <dbReference type="NCBI Taxonomy" id="1618481"/>
    <lineage>
        <taxon>Bacteria</taxon>
        <taxon>Candidatus Roizmaniibacteriota</taxon>
    </lineage>
</organism>
<sequence length="113" mass="12686">MFYKIILIDFAFAESNNSKLRPALTLTKPSKQFGDLIVAAITSNILRKPQPGDVRIEKDDQDFVKTGLKTSSIIRLNKLVTIHVSRVKNELGVLPQKYHMNIHKGIKAVLSLS</sequence>
<protein>
    <recommendedName>
        <fullName evidence="3">Transcriptional modulator of MazE/toxin, MazF</fullName>
    </recommendedName>
</protein>
<reference evidence="1 2" key="1">
    <citation type="journal article" date="2015" name="Nature">
        <title>rRNA introns, odd ribosomes, and small enigmatic genomes across a large radiation of phyla.</title>
        <authorList>
            <person name="Brown C.T."/>
            <person name="Hug L.A."/>
            <person name="Thomas B.C."/>
            <person name="Sharon I."/>
            <person name="Castelle C.J."/>
            <person name="Singh A."/>
            <person name="Wilkins M.J."/>
            <person name="Williams K.H."/>
            <person name="Banfield J.F."/>
        </authorList>
    </citation>
    <scope>NUCLEOTIDE SEQUENCE [LARGE SCALE GENOMIC DNA]</scope>
</reference>